<accession>A0A0F9XK96</accession>
<sequence>MAPSIEAIIKEYPYGPEGVQRIAHRRIKNEIEITEPDPSWPKSFQILKDRIISALGSTAVSVEHVGSTSVPGLPAKPVIDIDLIVVDVLDEASYVPQLEAVGFHFLLREPAWHEHRFFCNYEPSANLHVFGPDSPETEKHKIFRNWLLKTPADRDMYAAVKREAAEATRTAGETMHEYTERKNDCIREILGRAFRDLGYIQ</sequence>
<dbReference type="AlphaFoldDB" id="A0A0F9XK96"/>
<dbReference type="PANTHER" id="PTHR34822:SF1">
    <property type="entry name" value="GRPB FAMILY PROTEIN"/>
    <property type="match status" value="1"/>
</dbReference>
<dbReference type="EMBL" id="JOKZ01000065">
    <property type="protein sequence ID" value="KKP04850.1"/>
    <property type="molecule type" value="Genomic_DNA"/>
</dbReference>
<dbReference type="SUPFAM" id="SSF81301">
    <property type="entry name" value="Nucleotidyltransferase"/>
    <property type="match status" value="1"/>
</dbReference>
<comment type="caution">
    <text evidence="1">The sequence shown here is derived from an EMBL/GenBank/DDBJ whole genome shotgun (WGS) entry which is preliminary data.</text>
</comment>
<protein>
    <recommendedName>
        <fullName evidence="3">GrpB domain-containing protein</fullName>
    </recommendedName>
</protein>
<dbReference type="PANTHER" id="PTHR34822">
    <property type="entry name" value="GRPB DOMAIN PROTEIN (AFU_ORTHOLOGUE AFUA_1G01530)"/>
    <property type="match status" value="1"/>
</dbReference>
<evidence type="ECO:0000313" key="1">
    <source>
        <dbReference type="EMBL" id="KKP04850.1"/>
    </source>
</evidence>
<dbReference type="Gene3D" id="3.30.460.10">
    <property type="entry name" value="Beta Polymerase, domain 2"/>
    <property type="match status" value="1"/>
</dbReference>
<gene>
    <name evidence="1" type="ORF">THAR02_03028</name>
</gene>
<dbReference type="Pfam" id="PF04229">
    <property type="entry name" value="GrpB"/>
    <property type="match status" value="1"/>
</dbReference>
<dbReference type="Proteomes" id="UP000034112">
    <property type="component" value="Unassembled WGS sequence"/>
</dbReference>
<name>A0A0F9XK96_TRIHA</name>
<organism evidence="1 2">
    <name type="scientific">Trichoderma harzianum</name>
    <name type="common">Hypocrea lixii</name>
    <dbReference type="NCBI Taxonomy" id="5544"/>
    <lineage>
        <taxon>Eukaryota</taxon>
        <taxon>Fungi</taxon>
        <taxon>Dikarya</taxon>
        <taxon>Ascomycota</taxon>
        <taxon>Pezizomycotina</taxon>
        <taxon>Sordariomycetes</taxon>
        <taxon>Hypocreomycetidae</taxon>
        <taxon>Hypocreales</taxon>
        <taxon>Hypocreaceae</taxon>
        <taxon>Trichoderma</taxon>
    </lineage>
</organism>
<reference evidence="2" key="1">
    <citation type="journal article" date="2015" name="Genome Announc.">
        <title>Draft whole-genome sequence of the biocontrol agent Trichoderma harzianum T6776.</title>
        <authorList>
            <person name="Baroncelli R."/>
            <person name="Piaggeschi G."/>
            <person name="Fiorini L."/>
            <person name="Bertolini E."/>
            <person name="Zapparata A."/>
            <person name="Pe M.E."/>
            <person name="Sarrocco S."/>
            <person name="Vannacci G."/>
        </authorList>
    </citation>
    <scope>NUCLEOTIDE SEQUENCE [LARGE SCALE GENOMIC DNA]</scope>
    <source>
        <strain evidence="2">T6776</strain>
    </source>
</reference>
<proteinExistence type="predicted"/>
<dbReference type="OrthoDB" id="630895at2759"/>
<evidence type="ECO:0000313" key="2">
    <source>
        <dbReference type="Proteomes" id="UP000034112"/>
    </source>
</evidence>
<dbReference type="InterPro" id="IPR043519">
    <property type="entry name" value="NT_sf"/>
</dbReference>
<evidence type="ECO:0008006" key="3">
    <source>
        <dbReference type="Google" id="ProtNLM"/>
    </source>
</evidence>
<dbReference type="InterPro" id="IPR007344">
    <property type="entry name" value="GrpB/CoaE"/>
</dbReference>
<dbReference type="OMA" id="YAWFIKR"/>